<dbReference type="InterPro" id="IPR018540">
    <property type="entry name" value="Spo0E-like"/>
</dbReference>
<gene>
    <name evidence="1" type="ORF">CBW46_004955</name>
</gene>
<comment type="caution">
    <text evidence="1">The sequence shown here is derived from an EMBL/GenBank/DDBJ whole genome shotgun (WGS) entry which is preliminary data.</text>
</comment>
<protein>
    <submittedName>
        <fullName evidence="1">Aspartyl-phosphate phosphatase Spo0E family protein</fullName>
    </submittedName>
</protein>
<accession>A0A2W1NQK9</accession>
<dbReference type="Proteomes" id="UP000214746">
    <property type="component" value="Unassembled WGS sequence"/>
</dbReference>
<dbReference type="GO" id="GO:0046983">
    <property type="term" value="F:protein dimerization activity"/>
    <property type="evidence" value="ECO:0007669"/>
    <property type="project" value="InterPro"/>
</dbReference>
<sequence>MKDTELKLHMERMQDRLYRLVEQTGSFVNPQVIQLSQEIDDVIIAMQRLMMKQSEDKSV</sequence>
<evidence type="ECO:0000313" key="1">
    <source>
        <dbReference type="EMBL" id="PZE21765.1"/>
    </source>
</evidence>
<evidence type="ECO:0000313" key="2">
    <source>
        <dbReference type="Proteomes" id="UP000214746"/>
    </source>
</evidence>
<dbReference type="OrthoDB" id="2642108at2"/>
<dbReference type="EMBL" id="NHRJ02000002">
    <property type="protein sequence ID" value="PZE21765.1"/>
    <property type="molecule type" value="Genomic_DNA"/>
</dbReference>
<dbReference type="InterPro" id="IPR036638">
    <property type="entry name" value="HLH_DNA-bd_sf"/>
</dbReference>
<organism evidence="1 2">
    <name type="scientific">Paenibacillus xerothermodurans</name>
    <dbReference type="NCBI Taxonomy" id="1977292"/>
    <lineage>
        <taxon>Bacteria</taxon>
        <taxon>Bacillati</taxon>
        <taxon>Bacillota</taxon>
        <taxon>Bacilli</taxon>
        <taxon>Bacillales</taxon>
        <taxon>Paenibacillaceae</taxon>
        <taxon>Paenibacillus</taxon>
    </lineage>
</organism>
<dbReference type="GO" id="GO:0043937">
    <property type="term" value="P:regulation of sporulation"/>
    <property type="evidence" value="ECO:0007669"/>
    <property type="project" value="InterPro"/>
</dbReference>
<dbReference type="Gene3D" id="4.10.280.10">
    <property type="entry name" value="Helix-loop-helix DNA-binding domain"/>
    <property type="match status" value="1"/>
</dbReference>
<proteinExistence type="predicted"/>
<dbReference type="SUPFAM" id="SSF140500">
    <property type="entry name" value="BAS1536-like"/>
    <property type="match status" value="1"/>
</dbReference>
<name>A0A2W1NQK9_PAEXE</name>
<dbReference type="AlphaFoldDB" id="A0A2W1NQK9"/>
<dbReference type="InterPro" id="IPR037208">
    <property type="entry name" value="Spo0E-like_sf"/>
</dbReference>
<reference evidence="1" key="1">
    <citation type="submission" date="2018-06" db="EMBL/GenBank/DDBJ databases">
        <title>Paenibacillus xerothermodurans sp. nov. an extremely dry heat resistant spore forming bacterium isolated from the soil of Cape Canaveral, Florida.</title>
        <authorList>
            <person name="Seuylemezian A."/>
            <person name="Kaur N."/>
            <person name="Patil P."/>
            <person name="Patil P."/>
            <person name="Mayilraj S."/>
            <person name="Vaishampayan P."/>
        </authorList>
    </citation>
    <scope>NUCLEOTIDE SEQUENCE [LARGE SCALE GENOMIC DNA]</scope>
    <source>
        <strain evidence="1">ATCC 27380</strain>
    </source>
</reference>
<dbReference type="RefSeq" id="WP_089198906.1">
    <property type="nucleotide sequence ID" value="NZ_NHRJ02000002.1"/>
</dbReference>
<dbReference type="Pfam" id="PF09388">
    <property type="entry name" value="SpoOE-like"/>
    <property type="match status" value="1"/>
</dbReference>
<keyword evidence="2" id="KW-1185">Reference proteome</keyword>